<dbReference type="Pfam" id="PF02597">
    <property type="entry name" value="ThiS"/>
    <property type="match status" value="1"/>
</dbReference>
<dbReference type="InterPro" id="IPR010035">
    <property type="entry name" value="Thi_S"/>
</dbReference>
<keyword evidence="2" id="KW-1185">Reference proteome</keyword>
<dbReference type="PANTHER" id="PTHR34472:SF1">
    <property type="entry name" value="SULFUR CARRIER PROTEIN THIS"/>
    <property type="match status" value="1"/>
</dbReference>
<dbReference type="Gene3D" id="3.10.20.30">
    <property type="match status" value="1"/>
</dbReference>
<comment type="caution">
    <text evidence="1">The sequence shown here is derived from an EMBL/GenBank/DDBJ whole genome shotgun (WGS) entry which is preliminary data.</text>
</comment>
<name>A0A023BY24_9FLAO</name>
<sequence>MTINVNNQSQSILENSSIKKLLEQLDILPNGIAIAINNEVISKEKWEQTMIENDDDIVIIKATQGG</sequence>
<dbReference type="InterPro" id="IPR016155">
    <property type="entry name" value="Mopterin_synth/thiamin_S_b"/>
</dbReference>
<dbReference type="InterPro" id="IPR012675">
    <property type="entry name" value="Beta-grasp_dom_sf"/>
</dbReference>
<dbReference type="Proteomes" id="UP000023541">
    <property type="component" value="Unassembled WGS sequence"/>
</dbReference>
<organism evidence="1 2">
    <name type="scientific">Aquimarina atlantica</name>
    <dbReference type="NCBI Taxonomy" id="1317122"/>
    <lineage>
        <taxon>Bacteria</taxon>
        <taxon>Pseudomonadati</taxon>
        <taxon>Bacteroidota</taxon>
        <taxon>Flavobacteriia</taxon>
        <taxon>Flavobacteriales</taxon>
        <taxon>Flavobacteriaceae</taxon>
        <taxon>Aquimarina</taxon>
    </lineage>
</organism>
<dbReference type="AlphaFoldDB" id="A0A023BY24"/>
<proteinExistence type="predicted"/>
<dbReference type="InterPro" id="IPR003749">
    <property type="entry name" value="ThiS/MoaD-like"/>
</dbReference>
<accession>A0A023BY24</accession>
<dbReference type="OrthoDB" id="1525151at2"/>
<dbReference type="CDD" id="cd00565">
    <property type="entry name" value="Ubl_ThiS"/>
    <property type="match status" value="1"/>
</dbReference>
<dbReference type="STRING" id="1317122.ATO12_08965"/>
<dbReference type="NCBIfam" id="TIGR01683">
    <property type="entry name" value="thiS"/>
    <property type="match status" value="1"/>
</dbReference>
<dbReference type="eggNOG" id="COG2104">
    <property type="taxonomic scope" value="Bacteria"/>
</dbReference>
<evidence type="ECO:0000313" key="2">
    <source>
        <dbReference type="Proteomes" id="UP000023541"/>
    </source>
</evidence>
<evidence type="ECO:0008006" key="3">
    <source>
        <dbReference type="Google" id="ProtNLM"/>
    </source>
</evidence>
<dbReference type="PANTHER" id="PTHR34472">
    <property type="entry name" value="SULFUR CARRIER PROTEIN THIS"/>
    <property type="match status" value="1"/>
</dbReference>
<evidence type="ECO:0000313" key="1">
    <source>
        <dbReference type="EMBL" id="EZH74859.1"/>
    </source>
</evidence>
<reference evidence="1 2" key="1">
    <citation type="submission" date="2014-04" db="EMBL/GenBank/DDBJ databases">
        <title>Aquimarina sp. 22II-S11-z7 Genome Sequencing.</title>
        <authorList>
            <person name="Lai Q."/>
        </authorList>
    </citation>
    <scope>NUCLEOTIDE SEQUENCE [LARGE SCALE GENOMIC DNA]</scope>
    <source>
        <strain evidence="1 2">22II-S11-z7</strain>
    </source>
</reference>
<dbReference type="EMBL" id="AQRA01000002">
    <property type="protein sequence ID" value="EZH74859.1"/>
    <property type="molecule type" value="Genomic_DNA"/>
</dbReference>
<protein>
    <recommendedName>
        <fullName evidence="3">Thiamine biosynthesis protein ThiS</fullName>
    </recommendedName>
</protein>
<dbReference type="SUPFAM" id="SSF54285">
    <property type="entry name" value="MoaD/ThiS"/>
    <property type="match status" value="1"/>
</dbReference>
<gene>
    <name evidence="1" type="ORF">ATO12_08965</name>
</gene>